<dbReference type="GO" id="GO:0003677">
    <property type="term" value="F:DNA binding"/>
    <property type="evidence" value="ECO:0007669"/>
    <property type="project" value="UniProtKB-KW"/>
</dbReference>
<dbReference type="HOGENOM" id="CLU_054506_1_1_9"/>
<dbReference type="InterPro" id="IPR037171">
    <property type="entry name" value="NagB/RpiA_transferase-like"/>
</dbReference>
<keyword evidence="3" id="KW-0238">DNA-binding</keyword>
<dbReference type="AlphaFoldDB" id="E6MHX9"/>
<evidence type="ECO:0000256" key="3">
    <source>
        <dbReference type="ARBA" id="ARBA00023125"/>
    </source>
</evidence>
<evidence type="ECO:0000313" key="6">
    <source>
        <dbReference type="EMBL" id="EFV01303.1"/>
    </source>
</evidence>
<sequence>MFSSIIFPSKQRFSDTEKFMKKIVDDERLMIKICDMYYNQDMNQKTISSKLGLSRPTISRIISNAKDSGIVTISIKNLESTNYVELEHAIETIYNLKEVIVVDHKSNPETQKKELGRVAADYLTRIIKDHNVVGVSMGSTLFEVAEHIHDATAKNVFFVPLIGGMGHLRSELHSNSLVEALARKFDGKFIPMHAPARVANRTIRSEFQNEASISRVIRECDDLDVAIVGIGTPNKSSAIMATGYYTDAEMKHMQSVGVIGDICMQFYDAGGSTTPFKKQNTVIGIEIKKLRKVPHAIGIATGLEKVPAIKGAINGRYINTLITDIDCAKELAQNN</sequence>
<evidence type="ECO:0000313" key="7">
    <source>
        <dbReference type="Proteomes" id="UP000004754"/>
    </source>
</evidence>
<dbReference type="InterPro" id="IPR051054">
    <property type="entry name" value="SorC_transcr_regulators"/>
</dbReference>
<keyword evidence="7" id="KW-1185">Reference proteome</keyword>
<comment type="caution">
    <text evidence="6">The sequence shown here is derived from an EMBL/GenBank/DDBJ whole genome shotgun (WGS) entry which is preliminary data.</text>
</comment>
<comment type="similarity">
    <text evidence="1">Belongs to the SorC transcriptional regulatory family.</text>
</comment>
<dbReference type="Pfam" id="PF04198">
    <property type="entry name" value="Sugar-bind"/>
    <property type="match status" value="1"/>
</dbReference>
<dbReference type="InterPro" id="IPR007324">
    <property type="entry name" value="Sugar-bd_dom_put"/>
</dbReference>
<protein>
    <submittedName>
        <fullName evidence="6">Putative sugar-binding domain protein</fullName>
    </submittedName>
</protein>
<evidence type="ECO:0000256" key="2">
    <source>
        <dbReference type="ARBA" id="ARBA00023015"/>
    </source>
</evidence>
<evidence type="ECO:0000256" key="4">
    <source>
        <dbReference type="ARBA" id="ARBA00023163"/>
    </source>
</evidence>
<dbReference type="Gene3D" id="3.40.50.1360">
    <property type="match status" value="1"/>
</dbReference>
<dbReference type="eggNOG" id="COG2390">
    <property type="taxonomic scope" value="Bacteria"/>
</dbReference>
<dbReference type="EMBL" id="AEQN01000022">
    <property type="protein sequence ID" value="EFV01303.1"/>
    <property type="molecule type" value="Genomic_DNA"/>
</dbReference>
<dbReference type="PANTHER" id="PTHR34294">
    <property type="entry name" value="TRANSCRIPTIONAL REGULATOR-RELATED"/>
    <property type="match status" value="1"/>
</dbReference>
<feature type="domain" description="Sugar-binding" evidence="5">
    <location>
        <begin position="81"/>
        <end position="331"/>
    </location>
</feature>
<evidence type="ECO:0000256" key="1">
    <source>
        <dbReference type="ARBA" id="ARBA00010466"/>
    </source>
</evidence>
<dbReference type="STRING" id="887929.HMP0721_1684"/>
<dbReference type="Gene3D" id="1.10.10.60">
    <property type="entry name" value="Homeodomain-like"/>
    <property type="match status" value="1"/>
</dbReference>
<evidence type="ECO:0000259" key="5">
    <source>
        <dbReference type="Pfam" id="PF04198"/>
    </source>
</evidence>
<organism evidence="6 7">
    <name type="scientific">Pseudoramibacter alactolyticus ATCC 23263</name>
    <dbReference type="NCBI Taxonomy" id="887929"/>
    <lineage>
        <taxon>Bacteria</taxon>
        <taxon>Bacillati</taxon>
        <taxon>Bacillota</taxon>
        <taxon>Clostridia</taxon>
        <taxon>Eubacteriales</taxon>
        <taxon>Eubacteriaceae</taxon>
        <taxon>Pseudoramibacter</taxon>
    </lineage>
</organism>
<accession>E6MHX9</accession>
<gene>
    <name evidence="6" type="ORF">HMP0721_1684</name>
</gene>
<keyword evidence="2" id="KW-0805">Transcription regulation</keyword>
<dbReference type="GO" id="GO:0030246">
    <property type="term" value="F:carbohydrate binding"/>
    <property type="evidence" value="ECO:0007669"/>
    <property type="project" value="InterPro"/>
</dbReference>
<dbReference type="PANTHER" id="PTHR34294:SF5">
    <property type="entry name" value="CENTRAL GLYCOLYTIC GENES REGULATOR"/>
    <property type="match status" value="1"/>
</dbReference>
<keyword evidence="4" id="KW-0804">Transcription</keyword>
<name>E6MHX9_9FIRM</name>
<dbReference type="Proteomes" id="UP000004754">
    <property type="component" value="Unassembled WGS sequence"/>
</dbReference>
<proteinExistence type="inferred from homology"/>
<reference evidence="6 7" key="1">
    <citation type="submission" date="2010-12" db="EMBL/GenBank/DDBJ databases">
        <authorList>
            <person name="Muzny D."/>
            <person name="Qin X."/>
            <person name="Deng J."/>
            <person name="Jiang H."/>
            <person name="Liu Y."/>
            <person name="Qu J."/>
            <person name="Song X.-Z."/>
            <person name="Zhang L."/>
            <person name="Thornton R."/>
            <person name="Coyle M."/>
            <person name="Francisco L."/>
            <person name="Jackson L."/>
            <person name="Javaid M."/>
            <person name="Korchina V."/>
            <person name="Kovar C."/>
            <person name="Mata R."/>
            <person name="Mathew T."/>
            <person name="Ngo R."/>
            <person name="Nguyen L."/>
            <person name="Nguyen N."/>
            <person name="Okwuonu G."/>
            <person name="Ongeri F."/>
            <person name="Pham C."/>
            <person name="Simmons D."/>
            <person name="Wilczek-Boney K."/>
            <person name="Hale W."/>
            <person name="Jakkamsetti A."/>
            <person name="Pham P."/>
            <person name="Ruth R."/>
            <person name="San Lucas F."/>
            <person name="Warren J."/>
            <person name="Zhang J."/>
            <person name="Zhao Z."/>
            <person name="Zhou C."/>
            <person name="Zhu D."/>
            <person name="Lee S."/>
            <person name="Bess C."/>
            <person name="Blankenburg K."/>
            <person name="Forbes L."/>
            <person name="Fu Q."/>
            <person name="Gubbala S."/>
            <person name="Hirani K."/>
            <person name="Jayaseelan J.C."/>
            <person name="Lara F."/>
            <person name="Munidasa M."/>
            <person name="Palculict T."/>
            <person name="Patil S."/>
            <person name="Pu L.-L."/>
            <person name="Saada N."/>
            <person name="Tang L."/>
            <person name="Weissenberger G."/>
            <person name="Zhu Y."/>
            <person name="Hemphill L."/>
            <person name="Shang Y."/>
            <person name="Youmans B."/>
            <person name="Ayvaz T."/>
            <person name="Ross M."/>
            <person name="Santibanez J."/>
            <person name="Aqrawi P."/>
            <person name="Gross S."/>
            <person name="Joshi V."/>
            <person name="Fowler G."/>
            <person name="Nazareth L."/>
            <person name="Reid J."/>
            <person name="Worley K."/>
            <person name="Petrosino J."/>
            <person name="Highlander S."/>
            <person name="Gibbs R."/>
        </authorList>
    </citation>
    <scope>NUCLEOTIDE SEQUENCE [LARGE SCALE GENOMIC DNA]</scope>
    <source>
        <strain evidence="6 7">ATCC 23263</strain>
    </source>
</reference>
<dbReference type="SUPFAM" id="SSF100950">
    <property type="entry name" value="NagB/RpiA/CoA transferase-like"/>
    <property type="match status" value="1"/>
</dbReference>